<dbReference type="Proteomes" id="UP000620124">
    <property type="component" value="Unassembled WGS sequence"/>
</dbReference>
<dbReference type="Pfam" id="PF11917">
    <property type="entry name" value="DUF3435"/>
    <property type="match status" value="1"/>
</dbReference>
<name>A0A8H7CGE7_9AGAR</name>
<dbReference type="OrthoDB" id="3033142at2759"/>
<sequence length="1067" mass="121477">MVRLSKPRLSDEEVYAQRLAEADDATRKLMTESLVGKLHFRKLTRPTVERHERCKALWRKFVKQHERKDSLPMEIIEGKVTELPDSDIIKEFVRFLGNTVQGRLDRYAVKKTIEGYIFIFFALWRQYGHIPVPKDYRIRVMEYFNSAAFDATSKLCTKKREKPTATLVDLEVLIRGILDDKKYFRTHRARSEVIYAALIAALSSERPGAIVEFNCYRGSNEALVWGDHDFWVIPNPEDAFRPFFALVVHANLLKGHREDDGFSKYFFIIMEPENYRHVCALMYVLVLAFKDQIFRDVSTPEEIFFPKNPCTVAHRLTIKETVLQQPTIRREVHKNQKWTTSETLAMPYYMAAEYLRKISLFLGFIVWFTFYCFRRCSANNMNAALPEDERRRMMGQNPNSNQFFESYQARLAVIDLGSILAERTETSAENTAAMKTIYGMSKGRDPNAPISLDISEINDLLADPELVEFREEKQKLVDRIKTEEVKLCELEDDAANAQASLIQDLRAQVRILETKHNVIVSRETRMQVAAKRKAYFEDTSRRQLQGTKPVQRVPLAAIQNVARKSTPAVASSSTAPGAENVDPDAPIAALSSRVTRAATIDPMDDVRELIYNFTLENSGAKHLVACINAFLALPERPAPLCYPGESPNAEGRCPVSSCNIECSIAKVNHGGKNAASHIHGCVMGQLREDVQAQLEADYTPRTCGWAKCKRADRLWSSRAAFCGHIGDHVETFQLSVTLFEGGKQQTHPACRWKDDDGEECGARDCDDLEAHIATAHGVNVVEKVSMEYCAICAETFVDFDGDGGVWRDHCVEHYDALFSPFDTRVETDVNFDQHGVLFTAAVDNCVEFENGEGFGGERPEFHGHIEQQVPLAPAFCPLCVYDKELPMDVRMKQFHRNQEFQLHLSRHEREIWNKDEDRPCSVPSCGLQTFDAQDMLRHLVVYHRVPICGATSHIRFRRLRLPEEPEARAEDPQDEAPVEGRAPPSKKPRLSSTAEADPPAPDSKIFKYHCAGCGKDYKLISLHFRGLRKANSKCQRRRFQERDDDGKLGPEIAYATWIGNPDYNPTL</sequence>
<proteinExistence type="predicted"/>
<comment type="caution">
    <text evidence="2">The sequence shown here is derived from an EMBL/GenBank/DDBJ whole genome shotgun (WGS) entry which is preliminary data.</text>
</comment>
<protein>
    <submittedName>
        <fullName evidence="2">Uncharacterized protein</fullName>
    </submittedName>
</protein>
<dbReference type="InterPro" id="IPR021842">
    <property type="entry name" value="DUF3435"/>
</dbReference>
<accession>A0A8H7CGE7</accession>
<evidence type="ECO:0000256" key="1">
    <source>
        <dbReference type="SAM" id="MobiDB-lite"/>
    </source>
</evidence>
<evidence type="ECO:0000313" key="3">
    <source>
        <dbReference type="Proteomes" id="UP000620124"/>
    </source>
</evidence>
<dbReference type="AlphaFoldDB" id="A0A8H7CGE7"/>
<keyword evidence="3" id="KW-1185">Reference proteome</keyword>
<reference evidence="2" key="1">
    <citation type="submission" date="2020-05" db="EMBL/GenBank/DDBJ databases">
        <title>Mycena genomes resolve the evolution of fungal bioluminescence.</title>
        <authorList>
            <person name="Tsai I.J."/>
        </authorList>
    </citation>
    <scope>NUCLEOTIDE SEQUENCE</scope>
    <source>
        <strain evidence="2">CCC161011</strain>
    </source>
</reference>
<dbReference type="EMBL" id="JACAZI010000024">
    <property type="protein sequence ID" value="KAF7335411.1"/>
    <property type="molecule type" value="Genomic_DNA"/>
</dbReference>
<evidence type="ECO:0000313" key="2">
    <source>
        <dbReference type="EMBL" id="KAF7335411.1"/>
    </source>
</evidence>
<dbReference type="PANTHER" id="PTHR37535:SF3">
    <property type="entry name" value="FLUG DOMAIN-CONTAINING PROTEIN"/>
    <property type="match status" value="1"/>
</dbReference>
<feature type="region of interest" description="Disordered" evidence="1">
    <location>
        <begin position="965"/>
        <end position="1001"/>
    </location>
</feature>
<gene>
    <name evidence="2" type="ORF">MVEN_02193900</name>
</gene>
<dbReference type="PANTHER" id="PTHR37535">
    <property type="entry name" value="FLUG DOMAIN PROTEIN"/>
    <property type="match status" value="1"/>
</dbReference>
<organism evidence="2 3">
    <name type="scientific">Mycena venus</name>
    <dbReference type="NCBI Taxonomy" id="2733690"/>
    <lineage>
        <taxon>Eukaryota</taxon>
        <taxon>Fungi</taxon>
        <taxon>Dikarya</taxon>
        <taxon>Basidiomycota</taxon>
        <taxon>Agaricomycotina</taxon>
        <taxon>Agaricomycetes</taxon>
        <taxon>Agaricomycetidae</taxon>
        <taxon>Agaricales</taxon>
        <taxon>Marasmiineae</taxon>
        <taxon>Mycenaceae</taxon>
        <taxon>Mycena</taxon>
    </lineage>
</organism>